<keyword evidence="5" id="KW-1185">Reference proteome</keyword>
<evidence type="ECO:0000259" key="3">
    <source>
        <dbReference type="Pfam" id="PF08450"/>
    </source>
</evidence>
<dbReference type="EMBL" id="FN648553">
    <property type="protein sequence ID" value="CBN77148.1"/>
    <property type="molecule type" value="Genomic_DNA"/>
</dbReference>
<dbReference type="eggNOG" id="ENOG502S8F6">
    <property type="taxonomic scope" value="Eukaryota"/>
</dbReference>
<organism evidence="4 5">
    <name type="scientific">Ectocarpus siliculosus</name>
    <name type="common">Brown alga</name>
    <name type="synonym">Conferva siliculosa</name>
    <dbReference type="NCBI Taxonomy" id="2880"/>
    <lineage>
        <taxon>Eukaryota</taxon>
        <taxon>Sar</taxon>
        <taxon>Stramenopiles</taxon>
        <taxon>Ochrophyta</taxon>
        <taxon>PX clade</taxon>
        <taxon>Phaeophyceae</taxon>
        <taxon>Ectocarpales</taxon>
        <taxon>Ectocarpaceae</taxon>
        <taxon>Ectocarpus</taxon>
    </lineage>
</organism>
<dbReference type="SUPFAM" id="SSF63829">
    <property type="entry name" value="Calcium-dependent phosphotriesterase"/>
    <property type="match status" value="1"/>
</dbReference>
<protein>
    <submittedName>
        <fullName evidence="4">Gluconolactonase (Precursor)</fullName>
    </submittedName>
</protein>
<feature type="transmembrane region" description="Helical" evidence="2">
    <location>
        <begin position="12"/>
        <end position="31"/>
    </location>
</feature>
<keyword evidence="2" id="KW-0472">Membrane</keyword>
<evidence type="ECO:0000313" key="5">
    <source>
        <dbReference type="Proteomes" id="UP000002630"/>
    </source>
</evidence>
<feature type="domain" description="SMP-30/Gluconolactonase/LRE-like region" evidence="3">
    <location>
        <begin position="73"/>
        <end position="364"/>
    </location>
</feature>
<keyword evidence="1" id="KW-0378">Hydrolase</keyword>
<dbReference type="Gene3D" id="2.120.10.30">
    <property type="entry name" value="TolB, C-terminal domain"/>
    <property type="match status" value="1"/>
</dbReference>
<dbReference type="Proteomes" id="UP000002630">
    <property type="component" value="Linkage Group LG20"/>
</dbReference>
<evidence type="ECO:0000256" key="2">
    <source>
        <dbReference type="SAM" id="Phobius"/>
    </source>
</evidence>
<dbReference type="InParanoid" id="D8LLF0"/>
<dbReference type="OrthoDB" id="186217at2759"/>
<dbReference type="OMA" id="RWEHDGS"/>
<dbReference type="GO" id="GO:0016787">
    <property type="term" value="F:hydrolase activity"/>
    <property type="evidence" value="ECO:0007669"/>
    <property type="project" value="UniProtKB-KW"/>
</dbReference>
<dbReference type="AlphaFoldDB" id="D8LLF0"/>
<name>D8LLF0_ECTSI</name>
<dbReference type="InterPro" id="IPR051262">
    <property type="entry name" value="SMP-30/CGR1_Lactonase"/>
</dbReference>
<keyword evidence="2" id="KW-0812">Transmembrane</keyword>
<evidence type="ECO:0000313" key="4">
    <source>
        <dbReference type="EMBL" id="CBN77148.1"/>
    </source>
</evidence>
<dbReference type="PANTHER" id="PTHR47572">
    <property type="entry name" value="LIPOPROTEIN-RELATED"/>
    <property type="match status" value="1"/>
</dbReference>
<evidence type="ECO:0000256" key="1">
    <source>
        <dbReference type="ARBA" id="ARBA00022801"/>
    </source>
</evidence>
<reference evidence="4 5" key="1">
    <citation type="journal article" date="2010" name="Nature">
        <title>The Ectocarpus genome and the independent evolution of multicellularity in brown algae.</title>
        <authorList>
            <person name="Cock J.M."/>
            <person name="Sterck L."/>
            <person name="Rouze P."/>
            <person name="Scornet D."/>
            <person name="Allen A.E."/>
            <person name="Amoutzias G."/>
            <person name="Anthouard V."/>
            <person name="Artiguenave F."/>
            <person name="Aury J.M."/>
            <person name="Badger J.H."/>
            <person name="Beszteri B."/>
            <person name="Billiau K."/>
            <person name="Bonnet E."/>
            <person name="Bothwell J.H."/>
            <person name="Bowler C."/>
            <person name="Boyen C."/>
            <person name="Brownlee C."/>
            <person name="Carrano C.J."/>
            <person name="Charrier B."/>
            <person name="Cho G.Y."/>
            <person name="Coelho S.M."/>
            <person name="Collen J."/>
            <person name="Corre E."/>
            <person name="Da Silva C."/>
            <person name="Delage L."/>
            <person name="Delaroque N."/>
            <person name="Dittami S.M."/>
            <person name="Doulbeau S."/>
            <person name="Elias M."/>
            <person name="Farnham G."/>
            <person name="Gachon C.M."/>
            <person name="Gschloessl B."/>
            <person name="Heesch S."/>
            <person name="Jabbari K."/>
            <person name="Jubin C."/>
            <person name="Kawai H."/>
            <person name="Kimura K."/>
            <person name="Kloareg B."/>
            <person name="Kupper F.C."/>
            <person name="Lang D."/>
            <person name="Le Bail A."/>
            <person name="Leblanc C."/>
            <person name="Lerouge P."/>
            <person name="Lohr M."/>
            <person name="Lopez P.J."/>
            <person name="Martens C."/>
            <person name="Maumus F."/>
            <person name="Michel G."/>
            <person name="Miranda-Saavedra D."/>
            <person name="Morales J."/>
            <person name="Moreau H."/>
            <person name="Motomura T."/>
            <person name="Nagasato C."/>
            <person name="Napoli C.A."/>
            <person name="Nelson D.R."/>
            <person name="Nyvall-Collen P."/>
            <person name="Peters A.F."/>
            <person name="Pommier C."/>
            <person name="Potin P."/>
            <person name="Poulain J."/>
            <person name="Quesneville H."/>
            <person name="Read B."/>
            <person name="Rensing S.A."/>
            <person name="Ritter A."/>
            <person name="Rousvoal S."/>
            <person name="Samanta M."/>
            <person name="Samson G."/>
            <person name="Schroeder D.C."/>
            <person name="Segurens B."/>
            <person name="Strittmatter M."/>
            <person name="Tonon T."/>
            <person name="Tregear J.W."/>
            <person name="Valentin K."/>
            <person name="von Dassow P."/>
            <person name="Yamagishi T."/>
            <person name="Van de Peer Y."/>
            <person name="Wincker P."/>
        </authorList>
    </citation>
    <scope>NUCLEOTIDE SEQUENCE [LARGE SCALE GENOMIC DNA]</scope>
    <source>
        <strain evidence="5">Ec32 / CCAP1310/4</strain>
    </source>
</reference>
<sequence length="385" mass="42056">MTSRWKPENAASIAWIGLFLPGLCCYLHFLLQHLNQYPEVAGSSIKRLVPEQLDDIIPRGATVEVVADGFGFTEGTQWVHDTEADRQYLLFSDVANNRIWKWEEGGGLFTLGKSLFLDRSGCRGDHCSSMEMSGSNGLMLVPRSGEVVMCEHGDRRVTRMENNGTKTPLATHFNGHRLNSPNDLALSKRGDIYFTDPPYGLPFRQKDPGFAAHGFGGVYRVRREAIEAAKAGEAGAREAAGAEPELMEKEFTWPNGLAFSPDFSKLYLAVSSPDRPAWHVYDVEEDGELANRRLFLDARPMKEAYGVGVPDGMKVDERGNVFAAAPGGVAVVSPGGQHLGMVLTGGVFVANVALADDGYLYMAASERVFRVKILTKAAPAPPSMD</sequence>
<accession>D8LLF0</accession>
<keyword evidence="2" id="KW-1133">Transmembrane helix</keyword>
<dbReference type="InterPro" id="IPR011042">
    <property type="entry name" value="6-blade_b-propeller_TolB-like"/>
</dbReference>
<dbReference type="PANTHER" id="PTHR47572:SF4">
    <property type="entry name" value="LACTONASE DRP35"/>
    <property type="match status" value="1"/>
</dbReference>
<dbReference type="InterPro" id="IPR013658">
    <property type="entry name" value="SGL"/>
</dbReference>
<dbReference type="EMBL" id="FN649745">
    <property type="protein sequence ID" value="CBN77148.1"/>
    <property type="molecule type" value="Genomic_DNA"/>
</dbReference>
<proteinExistence type="predicted"/>
<gene>
    <name evidence="4" type="ORF">Esi_0036_0133</name>
</gene>
<dbReference type="Pfam" id="PF08450">
    <property type="entry name" value="SGL"/>
    <property type="match status" value="1"/>
</dbReference>